<comment type="cofactor">
    <cofactor evidence="1">
        <name>Mg(2+)</name>
        <dbReference type="ChEBI" id="CHEBI:18420"/>
    </cofactor>
</comment>
<evidence type="ECO:0000313" key="6">
    <source>
        <dbReference type="Proteomes" id="UP001629744"/>
    </source>
</evidence>
<dbReference type="EMBL" id="JBDLNU010000001">
    <property type="protein sequence ID" value="MFM1726750.1"/>
    <property type="molecule type" value="Genomic_DNA"/>
</dbReference>
<dbReference type="Proteomes" id="UP001629744">
    <property type="component" value="Unassembled WGS sequence"/>
</dbReference>
<dbReference type="PANTHER" id="PTHR32308">
    <property type="entry name" value="LYASE BETA SUBUNIT, PUTATIVE (AFU_ORTHOLOGUE AFUA_4G13030)-RELATED"/>
    <property type="match status" value="1"/>
</dbReference>
<organism evidence="5 6">
    <name type="scientific">Prescottella soli</name>
    <dbReference type="NCBI Taxonomy" id="1543852"/>
    <lineage>
        <taxon>Bacteria</taxon>
        <taxon>Bacillati</taxon>
        <taxon>Actinomycetota</taxon>
        <taxon>Actinomycetes</taxon>
        <taxon>Mycobacteriales</taxon>
        <taxon>Nocardiaceae</taxon>
        <taxon>Prescottella</taxon>
    </lineage>
</organism>
<dbReference type="InterPro" id="IPR011206">
    <property type="entry name" value="Citrate_lyase_beta/mcl1/mcl2"/>
</dbReference>
<evidence type="ECO:0000256" key="3">
    <source>
        <dbReference type="ARBA" id="ARBA00022842"/>
    </source>
</evidence>
<accession>A0ABW9FPQ9</accession>
<dbReference type="InterPro" id="IPR040442">
    <property type="entry name" value="Pyrv_kinase-like_dom_sf"/>
</dbReference>
<dbReference type="PIRSF" id="PIRSF015582">
    <property type="entry name" value="Cit_lyase_B"/>
    <property type="match status" value="1"/>
</dbReference>
<evidence type="ECO:0000259" key="4">
    <source>
        <dbReference type="Pfam" id="PF03328"/>
    </source>
</evidence>
<dbReference type="InterPro" id="IPR005000">
    <property type="entry name" value="Aldolase/citrate-lyase_domain"/>
</dbReference>
<evidence type="ECO:0000256" key="1">
    <source>
        <dbReference type="ARBA" id="ARBA00001946"/>
    </source>
</evidence>
<evidence type="ECO:0000313" key="5">
    <source>
        <dbReference type="EMBL" id="MFM1726750.1"/>
    </source>
</evidence>
<keyword evidence="3" id="KW-0460">Magnesium</keyword>
<dbReference type="InterPro" id="IPR015813">
    <property type="entry name" value="Pyrv/PenolPyrv_kinase-like_dom"/>
</dbReference>
<dbReference type="GO" id="GO:0016829">
    <property type="term" value="F:lyase activity"/>
    <property type="evidence" value="ECO:0007669"/>
    <property type="project" value="UniProtKB-KW"/>
</dbReference>
<keyword evidence="5" id="KW-0456">Lyase</keyword>
<dbReference type="PANTHER" id="PTHR32308:SF0">
    <property type="entry name" value="HPCH_HPAI ALDOLASE_CITRATE LYASE DOMAIN-CONTAINING PROTEIN"/>
    <property type="match status" value="1"/>
</dbReference>
<reference evidence="5 6" key="1">
    <citation type="submission" date="2023-11" db="EMBL/GenBank/DDBJ databases">
        <authorList>
            <person name="Val-Calvo J."/>
            <person name="Scortti M."/>
            <person name="Vazquez-Boland J."/>
        </authorList>
    </citation>
    <scope>NUCLEOTIDE SEQUENCE [LARGE SCALE GENOMIC DNA]</scope>
    <source>
        <strain evidence="5 6">DSM 46662</strain>
    </source>
</reference>
<dbReference type="Pfam" id="PF03328">
    <property type="entry name" value="HpcH_HpaI"/>
    <property type="match status" value="1"/>
</dbReference>
<dbReference type="Gene3D" id="3.20.20.60">
    <property type="entry name" value="Phosphoenolpyruvate-binding domains"/>
    <property type="match status" value="1"/>
</dbReference>
<keyword evidence="2" id="KW-0479">Metal-binding</keyword>
<dbReference type="RefSeq" id="WP_348609792.1">
    <property type="nucleotide sequence ID" value="NZ_CP157276.1"/>
</dbReference>
<evidence type="ECO:0000256" key="2">
    <source>
        <dbReference type="ARBA" id="ARBA00022723"/>
    </source>
</evidence>
<gene>
    <name evidence="5" type="ORF">ABEU19_000188</name>
</gene>
<dbReference type="SUPFAM" id="SSF51621">
    <property type="entry name" value="Phosphoenolpyruvate/pyruvate domain"/>
    <property type="match status" value="1"/>
</dbReference>
<protein>
    <submittedName>
        <fullName evidence="5">CoA ester lyase</fullName>
    </submittedName>
</protein>
<comment type="caution">
    <text evidence="5">The sequence shown here is derived from an EMBL/GenBank/DDBJ whole genome shotgun (WGS) entry which is preliminary data.</text>
</comment>
<name>A0ABW9FPQ9_9NOCA</name>
<sequence length="284" mass="30311">MSNPTTPVRRRCALVAPGSDERKIAKALESTADEVVLDLEDAVTTARKDEARALVCRIIREHRPDRTVTIRVNGLGTAWALDDLRAVGALDGVGIVLPKVDTADDLITADRLLTELDSTARLQALIETPQGIRSIDAICSATDRLETVVIGYADLGAALGRGDGYAPERWLHVQDRVLIAARAAGIQAIDGPHLSIADDAGFRAAAQWTRDLGFDGKWVIHPGQVEATTEIFTPTRDSVERARRALDAMVKAETTGAGAAQLDGQMLDEAVAVAARRVLAQIGG</sequence>
<keyword evidence="6" id="KW-1185">Reference proteome</keyword>
<feature type="domain" description="HpcH/HpaI aldolase/citrate lyase" evidence="4">
    <location>
        <begin position="13"/>
        <end position="222"/>
    </location>
</feature>
<proteinExistence type="predicted"/>